<evidence type="ECO:0000313" key="4">
    <source>
        <dbReference type="EMBL" id="NII06421.1"/>
    </source>
</evidence>
<gene>
    <name evidence="4" type="ORF">HBF25_08490</name>
</gene>
<dbReference type="GO" id="GO:0016491">
    <property type="term" value="F:oxidoreductase activity"/>
    <property type="evidence" value="ECO:0007669"/>
    <property type="project" value="InterPro"/>
</dbReference>
<dbReference type="InterPro" id="IPR005025">
    <property type="entry name" value="FMN_Rdtase-like_dom"/>
</dbReference>
<comment type="cofactor">
    <cofactor evidence="1">
        <name>FMN</name>
        <dbReference type="ChEBI" id="CHEBI:58210"/>
    </cofactor>
</comment>
<dbReference type="SUPFAM" id="SSF52218">
    <property type="entry name" value="Flavoproteins"/>
    <property type="match status" value="1"/>
</dbReference>
<keyword evidence="2" id="KW-0288">FMN</keyword>
<keyword evidence="5" id="KW-1185">Reference proteome</keyword>
<keyword evidence="2" id="KW-0285">Flavoprotein</keyword>
<dbReference type="Proteomes" id="UP000490980">
    <property type="component" value="Unassembled WGS sequence"/>
</dbReference>
<dbReference type="Gene3D" id="3.40.50.360">
    <property type="match status" value="1"/>
</dbReference>
<dbReference type="InterPro" id="IPR029039">
    <property type="entry name" value="Flavoprotein-like_sf"/>
</dbReference>
<dbReference type="GO" id="GO:0005829">
    <property type="term" value="C:cytosol"/>
    <property type="evidence" value="ECO:0007669"/>
    <property type="project" value="TreeGrafter"/>
</dbReference>
<organism evidence="4 5">
    <name type="scientific">Luteibacter anthropi</name>
    <dbReference type="NCBI Taxonomy" id="564369"/>
    <lineage>
        <taxon>Bacteria</taxon>
        <taxon>Pseudomonadati</taxon>
        <taxon>Pseudomonadota</taxon>
        <taxon>Gammaproteobacteria</taxon>
        <taxon>Lysobacterales</taxon>
        <taxon>Rhodanobacteraceae</taxon>
        <taxon>Luteibacter</taxon>
    </lineage>
</organism>
<sequence>MCPTRILGISGSLRSGSHSDGILASIADMLPDNVAWSTLDIGELPHYNADLEASALPAAVLQARAKVEAAAAVVLAVPEYNHGIPGVLKNTLDWLSRPVRASCMMGKPVFFVTQSAGTLGGVRAQCQLRETLASMLCELPPMKEMVVTHAGEKIRGGRICDETTAQFIEAQLLAFLDRYVPLGEIA</sequence>
<evidence type="ECO:0000313" key="5">
    <source>
        <dbReference type="Proteomes" id="UP000490980"/>
    </source>
</evidence>
<accession>A0A7X5U9M1</accession>
<protein>
    <submittedName>
        <fullName evidence="4">NAD(P)H-dependent oxidoreductase</fullName>
    </submittedName>
</protein>
<dbReference type="RefSeq" id="WP_166947438.1">
    <property type="nucleotide sequence ID" value="NZ_JAARLZ010000004.1"/>
</dbReference>
<dbReference type="InterPro" id="IPR050712">
    <property type="entry name" value="NAD(P)H-dep_reductase"/>
</dbReference>
<dbReference type="PANTHER" id="PTHR30543:SF21">
    <property type="entry name" value="NAD(P)H-DEPENDENT FMN REDUCTASE LOT6"/>
    <property type="match status" value="1"/>
</dbReference>
<evidence type="ECO:0000256" key="2">
    <source>
        <dbReference type="ARBA" id="ARBA00022643"/>
    </source>
</evidence>
<proteinExistence type="predicted"/>
<feature type="domain" description="NADPH-dependent FMN reductase-like" evidence="3">
    <location>
        <begin position="4"/>
        <end position="137"/>
    </location>
</feature>
<dbReference type="AlphaFoldDB" id="A0A7X5U9M1"/>
<name>A0A7X5U9M1_9GAMM</name>
<reference evidence="4 5" key="1">
    <citation type="submission" date="2020-03" db="EMBL/GenBank/DDBJ databases">
        <authorList>
            <person name="Lai Q."/>
        </authorList>
    </citation>
    <scope>NUCLEOTIDE SEQUENCE [LARGE SCALE GENOMIC DNA]</scope>
    <source>
        <strain evidence="4 5">CCUG 25036</strain>
    </source>
</reference>
<dbReference type="Pfam" id="PF03358">
    <property type="entry name" value="FMN_red"/>
    <property type="match status" value="1"/>
</dbReference>
<evidence type="ECO:0000256" key="1">
    <source>
        <dbReference type="ARBA" id="ARBA00001917"/>
    </source>
</evidence>
<dbReference type="EMBL" id="JAARLZ010000004">
    <property type="protein sequence ID" value="NII06421.1"/>
    <property type="molecule type" value="Genomic_DNA"/>
</dbReference>
<dbReference type="PANTHER" id="PTHR30543">
    <property type="entry name" value="CHROMATE REDUCTASE"/>
    <property type="match status" value="1"/>
</dbReference>
<comment type="caution">
    <text evidence="4">The sequence shown here is derived from an EMBL/GenBank/DDBJ whole genome shotgun (WGS) entry which is preliminary data.</text>
</comment>
<evidence type="ECO:0000259" key="3">
    <source>
        <dbReference type="Pfam" id="PF03358"/>
    </source>
</evidence>
<dbReference type="GO" id="GO:0010181">
    <property type="term" value="F:FMN binding"/>
    <property type="evidence" value="ECO:0007669"/>
    <property type="project" value="TreeGrafter"/>
</dbReference>